<dbReference type="PANTHER" id="PTHR23407:SF1">
    <property type="entry name" value="5-FORMYLTETRAHYDROFOLATE CYCLO-LIGASE"/>
    <property type="match status" value="1"/>
</dbReference>
<accession>A0ABW7N8K7</accession>
<comment type="catalytic activity">
    <reaction evidence="4">
        <text>(6S)-5-formyl-5,6,7,8-tetrahydrofolate + ATP = (6R)-5,10-methenyltetrahydrofolate + ADP + phosphate</text>
        <dbReference type="Rhea" id="RHEA:10488"/>
        <dbReference type="ChEBI" id="CHEBI:30616"/>
        <dbReference type="ChEBI" id="CHEBI:43474"/>
        <dbReference type="ChEBI" id="CHEBI:57455"/>
        <dbReference type="ChEBI" id="CHEBI:57457"/>
        <dbReference type="ChEBI" id="CHEBI:456216"/>
        <dbReference type="EC" id="6.3.3.2"/>
    </reaction>
</comment>
<proteinExistence type="inferred from homology"/>
<comment type="similarity">
    <text evidence="1 4">Belongs to the 5-formyltetrahydrofolate cyclo-ligase family.</text>
</comment>
<dbReference type="Pfam" id="PF01812">
    <property type="entry name" value="5-FTHF_cyc-lig"/>
    <property type="match status" value="1"/>
</dbReference>
<dbReference type="PIRSF" id="PIRSF006806">
    <property type="entry name" value="FTHF_cligase"/>
    <property type="match status" value="1"/>
</dbReference>
<keyword evidence="5" id="KW-0436">Ligase</keyword>
<dbReference type="EMBL" id="JBIPKE010000016">
    <property type="protein sequence ID" value="MFH6983918.1"/>
    <property type="molecule type" value="Genomic_DNA"/>
</dbReference>
<dbReference type="SUPFAM" id="SSF100950">
    <property type="entry name" value="NagB/RpiA/CoA transferase-like"/>
    <property type="match status" value="1"/>
</dbReference>
<keyword evidence="6" id="KW-1185">Reference proteome</keyword>
<dbReference type="InterPro" id="IPR002698">
    <property type="entry name" value="FTHF_cligase"/>
</dbReference>
<name>A0ABW7N8K7_9BACT</name>
<evidence type="ECO:0000256" key="3">
    <source>
        <dbReference type="ARBA" id="ARBA00022840"/>
    </source>
</evidence>
<dbReference type="Proteomes" id="UP001610063">
    <property type="component" value="Unassembled WGS sequence"/>
</dbReference>
<comment type="caution">
    <text evidence="5">The sequence shown here is derived from an EMBL/GenBank/DDBJ whole genome shotgun (WGS) entry which is preliminary data.</text>
</comment>
<keyword evidence="2 4" id="KW-0547">Nucleotide-binding</keyword>
<dbReference type="NCBIfam" id="TIGR02727">
    <property type="entry name" value="MTHFS_bact"/>
    <property type="match status" value="1"/>
</dbReference>
<dbReference type="RefSeq" id="WP_395417429.1">
    <property type="nucleotide sequence ID" value="NZ_JBIPKE010000016.1"/>
</dbReference>
<evidence type="ECO:0000256" key="1">
    <source>
        <dbReference type="ARBA" id="ARBA00010638"/>
    </source>
</evidence>
<evidence type="ECO:0000256" key="2">
    <source>
        <dbReference type="ARBA" id="ARBA00022741"/>
    </source>
</evidence>
<dbReference type="PANTHER" id="PTHR23407">
    <property type="entry name" value="ATPASE INHIBITOR/5-FORMYLTETRAHYDROFOLATE CYCLO-LIGASE"/>
    <property type="match status" value="1"/>
</dbReference>
<evidence type="ECO:0000313" key="5">
    <source>
        <dbReference type="EMBL" id="MFH6983918.1"/>
    </source>
</evidence>
<dbReference type="GO" id="GO:0030272">
    <property type="term" value="F:5-formyltetrahydrofolate cyclo-ligase activity"/>
    <property type="evidence" value="ECO:0007669"/>
    <property type="project" value="UniProtKB-EC"/>
</dbReference>
<dbReference type="Gene3D" id="3.40.50.10420">
    <property type="entry name" value="NagB/RpiA/CoA transferase-like"/>
    <property type="match status" value="1"/>
</dbReference>
<sequence length="192" mass="21680">MANEKAQIRRGVLHNRRLLVSEVFSKRNMEVIMAASELISQKGARCVHSFLPITRNKEVNTWPLIALLSRAKTEVVVSATDFARQTMSHFVYTRDLLFEDDPFGIPTPIGGTPAHLDKIELVLIPLLAADKQGNRIGYGKGYYDRLLTEMAPDVLKVGLTLGPLFDRFDFAEAHDIRLDYCITPQQTLKCHE</sequence>
<dbReference type="InterPro" id="IPR037171">
    <property type="entry name" value="NagB/RpiA_transferase-like"/>
</dbReference>
<organism evidence="5 6">
    <name type="scientific">Marinoscillum luteum</name>
    <dbReference type="NCBI Taxonomy" id="861051"/>
    <lineage>
        <taxon>Bacteria</taxon>
        <taxon>Pseudomonadati</taxon>
        <taxon>Bacteroidota</taxon>
        <taxon>Cytophagia</taxon>
        <taxon>Cytophagales</taxon>
        <taxon>Reichenbachiellaceae</taxon>
        <taxon>Marinoscillum</taxon>
    </lineage>
</organism>
<dbReference type="EC" id="6.3.3.2" evidence="4"/>
<evidence type="ECO:0000313" key="6">
    <source>
        <dbReference type="Proteomes" id="UP001610063"/>
    </source>
</evidence>
<dbReference type="InterPro" id="IPR024185">
    <property type="entry name" value="FTHF_cligase-like_sf"/>
</dbReference>
<keyword evidence="4" id="KW-0460">Magnesium</keyword>
<keyword evidence="3 4" id="KW-0067">ATP-binding</keyword>
<evidence type="ECO:0000256" key="4">
    <source>
        <dbReference type="RuleBase" id="RU361279"/>
    </source>
</evidence>
<reference evidence="5 6" key="1">
    <citation type="journal article" date="2013" name="Int. J. Syst. Evol. Microbiol.">
        <title>Marinoscillum luteum sp. nov., isolated from marine sediment.</title>
        <authorList>
            <person name="Cha I.T."/>
            <person name="Park S.J."/>
            <person name="Kim S.J."/>
            <person name="Kim J.G."/>
            <person name="Jung M.Y."/>
            <person name="Shin K.S."/>
            <person name="Kwon K.K."/>
            <person name="Yang S.H."/>
            <person name="Seo Y.S."/>
            <person name="Rhee S.K."/>
        </authorList>
    </citation>
    <scope>NUCLEOTIDE SEQUENCE [LARGE SCALE GENOMIC DNA]</scope>
    <source>
        <strain evidence="5 6">KCTC 23939</strain>
    </source>
</reference>
<protein>
    <recommendedName>
        <fullName evidence="4">5-formyltetrahydrofolate cyclo-ligase</fullName>
        <ecNumber evidence="4">6.3.3.2</ecNumber>
    </recommendedName>
</protein>
<keyword evidence="4" id="KW-0479">Metal-binding</keyword>
<comment type="cofactor">
    <cofactor evidence="4">
        <name>Mg(2+)</name>
        <dbReference type="ChEBI" id="CHEBI:18420"/>
    </cofactor>
</comment>
<gene>
    <name evidence="5" type="ORF">ACHKAR_10720</name>
</gene>